<evidence type="ECO:0000256" key="1">
    <source>
        <dbReference type="ARBA" id="ARBA00023125"/>
    </source>
</evidence>
<dbReference type="Gene3D" id="1.10.10.60">
    <property type="entry name" value="Homeodomain-like"/>
    <property type="match status" value="1"/>
</dbReference>
<organism evidence="4 5">
    <name type="scientific">Colletotrichum fructicola (strain Nara gc5)</name>
    <name type="common">Anthracnose fungus</name>
    <name type="synonym">Colletotrichum gloeosporioides (strain Nara gc5)</name>
    <dbReference type="NCBI Taxonomy" id="1213859"/>
    <lineage>
        <taxon>Eukaryota</taxon>
        <taxon>Fungi</taxon>
        <taxon>Dikarya</taxon>
        <taxon>Ascomycota</taxon>
        <taxon>Pezizomycotina</taxon>
        <taxon>Sordariomycetes</taxon>
        <taxon>Hypocreomycetidae</taxon>
        <taxon>Glomerellales</taxon>
        <taxon>Glomerellaceae</taxon>
        <taxon>Colletotrichum</taxon>
        <taxon>Colletotrichum gloeosporioides species complex</taxon>
    </lineage>
</organism>
<accession>A0A7J6IDU3</accession>
<reference evidence="4 5" key="1">
    <citation type="submission" date="2012-08" db="EMBL/GenBank/DDBJ databases">
        <authorList>
            <person name="Gan P.H.P."/>
            <person name="Ikeda K."/>
            <person name="Irieda H."/>
            <person name="Narusaka M."/>
            <person name="O'Connell R.J."/>
            <person name="Narusaka Y."/>
            <person name="Takano Y."/>
            <person name="Kubo Y."/>
            <person name="Shirasu K."/>
        </authorList>
    </citation>
    <scope>NUCLEOTIDE SEQUENCE [LARGE SCALE GENOMIC DNA]</scope>
    <source>
        <strain evidence="4 5">Nara gc5</strain>
    </source>
</reference>
<protein>
    <recommendedName>
        <fullName evidence="3">HTH CENPB-type domain-containing protein</fullName>
    </recommendedName>
</protein>
<keyword evidence="2" id="KW-0539">Nucleus</keyword>
<dbReference type="InterPro" id="IPR009057">
    <property type="entry name" value="Homeodomain-like_sf"/>
</dbReference>
<evidence type="ECO:0000259" key="3">
    <source>
        <dbReference type="PROSITE" id="PS51253"/>
    </source>
</evidence>
<name>A0A7J6IDU3_COLFN</name>
<feature type="domain" description="HTH CENPB-type" evidence="3">
    <location>
        <begin position="48"/>
        <end position="118"/>
    </location>
</feature>
<dbReference type="Proteomes" id="UP000011096">
    <property type="component" value="Unassembled WGS sequence"/>
</dbReference>
<evidence type="ECO:0000313" key="4">
    <source>
        <dbReference type="EMBL" id="KAF4474422.1"/>
    </source>
</evidence>
<dbReference type="GO" id="GO:0003677">
    <property type="term" value="F:DNA binding"/>
    <property type="evidence" value="ECO:0007669"/>
    <property type="project" value="UniProtKB-KW"/>
</dbReference>
<dbReference type="SUPFAM" id="SSF46689">
    <property type="entry name" value="Homeodomain-like"/>
    <property type="match status" value="2"/>
</dbReference>
<gene>
    <name evidence="4" type="ORF">CGGC5_v016974</name>
</gene>
<sequence>MSSYTESHIAQALEAIANGQSIRKASAEFGIPNSTLQNRLRGIQSRGLAYSNLQRLSPTQEKHLAEWVRVQAALGLPPTHQQLKEFAERILQNQGDSQPLGKNWIQSFIKRNPSAMVQAPRHT</sequence>
<dbReference type="OrthoDB" id="5396311at2759"/>
<evidence type="ECO:0000256" key="2">
    <source>
        <dbReference type="ARBA" id="ARBA00023242"/>
    </source>
</evidence>
<dbReference type="InterPro" id="IPR006600">
    <property type="entry name" value="HTH_CenpB_DNA-bd_dom"/>
</dbReference>
<reference evidence="4 5" key="2">
    <citation type="submission" date="2020-04" db="EMBL/GenBank/DDBJ databases">
        <title>Genome sequencing and assembly of multiple isolates from the Colletotrichum gloeosporioides species complex.</title>
        <authorList>
            <person name="Gan P."/>
            <person name="Shirasu K."/>
        </authorList>
    </citation>
    <scope>NUCLEOTIDE SEQUENCE [LARGE SCALE GENOMIC DNA]</scope>
    <source>
        <strain evidence="4 5">Nara gc5</strain>
    </source>
</reference>
<dbReference type="Pfam" id="PF03221">
    <property type="entry name" value="HTH_Tnp_Tc5"/>
    <property type="match status" value="1"/>
</dbReference>
<evidence type="ECO:0000313" key="5">
    <source>
        <dbReference type="Proteomes" id="UP000011096"/>
    </source>
</evidence>
<dbReference type="EMBL" id="ANPB02000011">
    <property type="protein sequence ID" value="KAF4474422.1"/>
    <property type="molecule type" value="Genomic_DNA"/>
</dbReference>
<dbReference type="Pfam" id="PF05225">
    <property type="entry name" value="HTH_psq"/>
    <property type="match status" value="1"/>
</dbReference>
<dbReference type="GeneID" id="90980626"/>
<dbReference type="InterPro" id="IPR007889">
    <property type="entry name" value="HTH_Psq"/>
</dbReference>
<dbReference type="InParanoid" id="A0A7J6IDU3"/>
<keyword evidence="5" id="KW-1185">Reference proteome</keyword>
<dbReference type="AlphaFoldDB" id="A0A7J6IDU3"/>
<dbReference type="SMART" id="SM00674">
    <property type="entry name" value="CENPB"/>
    <property type="match status" value="1"/>
</dbReference>
<proteinExistence type="predicted"/>
<dbReference type="PROSITE" id="PS51253">
    <property type="entry name" value="HTH_CENPB"/>
    <property type="match status" value="1"/>
</dbReference>
<dbReference type="RefSeq" id="XP_066006999.1">
    <property type="nucleotide sequence ID" value="XM_066153669.1"/>
</dbReference>
<keyword evidence="1" id="KW-0238">DNA-binding</keyword>
<comment type="caution">
    <text evidence="4">The sequence shown here is derived from an EMBL/GenBank/DDBJ whole genome shotgun (WGS) entry which is preliminary data.</text>
</comment>